<dbReference type="GO" id="GO:0008237">
    <property type="term" value="F:metallopeptidase activity"/>
    <property type="evidence" value="ECO:0007669"/>
    <property type="project" value="UniProtKB-KW"/>
</dbReference>
<dbReference type="GO" id="GO:0016805">
    <property type="term" value="F:dipeptidase activity"/>
    <property type="evidence" value="ECO:0007669"/>
    <property type="project" value="InterPro"/>
</dbReference>
<name>A0A133YGX7_9FIRM</name>
<dbReference type="GO" id="GO:0006526">
    <property type="term" value="P:L-arginine biosynthetic process"/>
    <property type="evidence" value="ECO:0007669"/>
    <property type="project" value="TreeGrafter"/>
</dbReference>
<evidence type="ECO:0000313" key="7">
    <source>
        <dbReference type="Proteomes" id="UP000070080"/>
    </source>
</evidence>
<keyword evidence="4" id="KW-0862">Zinc</keyword>
<evidence type="ECO:0000256" key="3">
    <source>
        <dbReference type="ARBA" id="ARBA00022670"/>
    </source>
</evidence>
<reference evidence="7" key="1">
    <citation type="submission" date="2016-01" db="EMBL/GenBank/DDBJ databases">
        <authorList>
            <person name="Mitreva M."/>
            <person name="Pepin K.H."/>
            <person name="Mihindukulasuriya K.A."/>
            <person name="Fulton R."/>
            <person name="Fronick C."/>
            <person name="O'Laughlin M."/>
            <person name="Miner T."/>
            <person name="Herter B."/>
            <person name="Rosa B.A."/>
            <person name="Cordes M."/>
            <person name="Tomlinson C."/>
            <person name="Wollam A."/>
            <person name="Palsikar V.B."/>
            <person name="Mardis E.R."/>
            <person name="Wilson R.K."/>
        </authorList>
    </citation>
    <scope>NUCLEOTIDE SEQUENCE [LARGE SCALE GENOMIC DNA]</scope>
    <source>
        <strain evidence="7">KA00274</strain>
    </source>
</reference>
<dbReference type="GO" id="GO:0008270">
    <property type="term" value="F:zinc ion binding"/>
    <property type="evidence" value="ECO:0007669"/>
    <property type="project" value="InterPro"/>
</dbReference>
<comment type="similarity">
    <text evidence="2">Belongs to the peptidase M20A family.</text>
</comment>
<accession>A0A133YGX7</accession>
<keyword evidence="5" id="KW-0482">Metalloprotease</keyword>
<dbReference type="Pfam" id="PF01546">
    <property type="entry name" value="Peptidase_M20"/>
    <property type="match status" value="1"/>
</dbReference>
<dbReference type="InterPro" id="IPR010964">
    <property type="entry name" value="M20A_pepV-rel"/>
</dbReference>
<comment type="caution">
    <text evidence="6">The sequence shown here is derived from an EMBL/GenBank/DDBJ whole genome shotgun (WGS) entry which is preliminary data.</text>
</comment>
<comment type="cofactor">
    <cofactor evidence="1">
        <name>Zn(2+)</name>
        <dbReference type="ChEBI" id="CHEBI:29105"/>
    </cofactor>
</comment>
<dbReference type="PATRIC" id="fig|1497955.3.peg.115"/>
<gene>
    <name evidence="6" type="ORF">HMPREF1872_00115</name>
</gene>
<keyword evidence="3" id="KW-0645">Protease</keyword>
<sequence>MMIDEIRAELERLYPQLIADYKSLIQIPSKKAKAEPNAPYGPACKQVLDKALELCEREGLSTGNADYHMVYGQYGVGEDYVGMFCHLDVVEEGVGWQYPPYAAQIVDNRMYGRGALDSKGPSMAAFYALLILKNLGVVPKRPIRIIFGADEESGMSDIEYYLEHVKAPVMGFVPDNKFPAIYGERGRAIVEITGPADVFTEFYNKYLLNLDGTGKSLGVSCKDEHFGQMVVRGVRLVNTAEGIGARFSLSTPVCDIDALIEQLKQTAKKLNVKLVHFDKWALKNPLSTNAIVLQAAYDEVMQTKTKMTTTTGMTYAHKCETVIPFGPSFPGQNGIAHLPNEWFDLADLKKCIEIYAYALYKLNEVETIVP</sequence>
<dbReference type="Proteomes" id="UP000070080">
    <property type="component" value="Unassembled WGS sequence"/>
</dbReference>
<keyword evidence="7" id="KW-1185">Reference proteome</keyword>
<dbReference type="EMBL" id="LSCV01000002">
    <property type="protein sequence ID" value="KXB42444.1"/>
    <property type="molecule type" value="Genomic_DNA"/>
</dbReference>
<evidence type="ECO:0000256" key="1">
    <source>
        <dbReference type="ARBA" id="ARBA00001947"/>
    </source>
</evidence>
<dbReference type="InterPro" id="IPR002933">
    <property type="entry name" value="Peptidase_M20"/>
</dbReference>
<dbReference type="Gene3D" id="3.40.630.10">
    <property type="entry name" value="Zn peptidases"/>
    <property type="match status" value="2"/>
</dbReference>
<keyword evidence="5" id="KW-0378">Hydrolase</keyword>
<dbReference type="NCBIfam" id="TIGR01887">
    <property type="entry name" value="dipeptidaselike"/>
    <property type="match status" value="1"/>
</dbReference>
<dbReference type="SUPFAM" id="SSF53187">
    <property type="entry name" value="Zn-dependent exopeptidases"/>
    <property type="match status" value="1"/>
</dbReference>
<proteinExistence type="inferred from homology"/>
<dbReference type="RefSeq" id="WP_315574165.1">
    <property type="nucleotide sequence ID" value="NZ_JARFNM010000001.1"/>
</dbReference>
<evidence type="ECO:0000256" key="5">
    <source>
        <dbReference type="ARBA" id="ARBA00023049"/>
    </source>
</evidence>
<dbReference type="InterPro" id="IPR050072">
    <property type="entry name" value="Peptidase_M20A"/>
</dbReference>
<dbReference type="PANTHER" id="PTHR43808:SF31">
    <property type="entry name" value="N-ACETYL-L-CITRULLINE DEACETYLASE"/>
    <property type="match status" value="1"/>
</dbReference>
<protein>
    <submittedName>
        <fullName evidence="6">Putative dipeptidase</fullName>
    </submittedName>
</protein>
<dbReference type="GO" id="GO:0006508">
    <property type="term" value="P:proteolysis"/>
    <property type="evidence" value="ECO:0007669"/>
    <property type="project" value="UniProtKB-KW"/>
</dbReference>
<evidence type="ECO:0000313" key="6">
    <source>
        <dbReference type="EMBL" id="KXB42444.1"/>
    </source>
</evidence>
<dbReference type="AlphaFoldDB" id="A0A133YGX7"/>
<evidence type="ECO:0000256" key="2">
    <source>
        <dbReference type="ARBA" id="ARBA00006247"/>
    </source>
</evidence>
<dbReference type="STRING" id="1497955.HMPREF1872_00115"/>
<dbReference type="GO" id="GO:0008777">
    <property type="term" value="F:acetylornithine deacetylase activity"/>
    <property type="evidence" value="ECO:0007669"/>
    <property type="project" value="TreeGrafter"/>
</dbReference>
<organism evidence="6 7">
    <name type="scientific">Amygdalobacter nucleatus</name>
    <dbReference type="NCBI Taxonomy" id="3029274"/>
    <lineage>
        <taxon>Bacteria</taxon>
        <taxon>Bacillati</taxon>
        <taxon>Bacillota</taxon>
        <taxon>Clostridia</taxon>
        <taxon>Eubacteriales</taxon>
        <taxon>Oscillospiraceae</taxon>
        <taxon>Amygdalobacter</taxon>
    </lineage>
</organism>
<dbReference type="PANTHER" id="PTHR43808">
    <property type="entry name" value="ACETYLORNITHINE DEACETYLASE"/>
    <property type="match status" value="1"/>
</dbReference>
<evidence type="ECO:0000256" key="4">
    <source>
        <dbReference type="ARBA" id="ARBA00022833"/>
    </source>
</evidence>